<dbReference type="EMBL" id="RIZI01000165">
    <property type="protein sequence ID" value="RNF62126.1"/>
    <property type="molecule type" value="Genomic_DNA"/>
</dbReference>
<protein>
    <submittedName>
        <fullName evidence="1">Uncharacterized protein</fullName>
    </submittedName>
</protein>
<accession>A0A3M8R0R2</accession>
<gene>
    <name evidence="1" type="ORF">EC580_07745</name>
</gene>
<dbReference type="AlphaFoldDB" id="A0A3M8R0R2"/>
<proteinExistence type="predicted"/>
<name>A0A3M8R0R2_9PROT</name>
<sequence>MASSGKYGNVQIPGIGADEPVFILRAQDRLAEAALEMYRVLANSHGAPVAPGVSREIDRFRQWKGQKKLPD</sequence>
<reference evidence="1" key="1">
    <citation type="submission" date="2018-10" db="EMBL/GenBank/DDBJ databases">
        <title>Acidithiobacillus sulfuriphilus sp. nov.: an extremely acidophilic sulfur-oxidizing chemolithotroph isolated from a neutral pH environment.</title>
        <authorList>
            <person name="Falagan C."/>
            <person name="Moya-Beltran A."/>
            <person name="Quatrini R."/>
            <person name="Johnson D.B."/>
        </authorList>
    </citation>
    <scope>NUCLEOTIDE SEQUENCE [LARGE SCALE GENOMIC DNA]</scope>
    <source>
        <strain evidence="1">CJ-2</strain>
    </source>
</reference>
<dbReference type="RefSeq" id="WP_123103799.1">
    <property type="nucleotide sequence ID" value="NZ_CP127527.1"/>
</dbReference>
<organism evidence="1">
    <name type="scientific">Acidithiobacillus sulfuriphilus</name>
    <dbReference type="NCBI Taxonomy" id="1867749"/>
    <lineage>
        <taxon>Bacteria</taxon>
        <taxon>Pseudomonadati</taxon>
        <taxon>Pseudomonadota</taxon>
        <taxon>Acidithiobacillia</taxon>
        <taxon>Acidithiobacillales</taxon>
        <taxon>Acidithiobacillaceae</taxon>
        <taxon>Acidithiobacillus</taxon>
    </lineage>
</organism>
<comment type="caution">
    <text evidence="1">The sequence shown here is derived from an EMBL/GenBank/DDBJ whole genome shotgun (WGS) entry which is preliminary data.</text>
</comment>
<evidence type="ECO:0000313" key="1">
    <source>
        <dbReference type="EMBL" id="RNF62126.1"/>
    </source>
</evidence>
<dbReference type="OrthoDB" id="7338035at2"/>